<gene>
    <name evidence="1" type="ORF">C7S16_5396</name>
</gene>
<dbReference type="Proteomes" id="UP001272137">
    <property type="component" value="Unassembled WGS sequence"/>
</dbReference>
<evidence type="ECO:0000313" key="1">
    <source>
        <dbReference type="EMBL" id="MDW9252738.1"/>
    </source>
</evidence>
<evidence type="ECO:0000313" key="2">
    <source>
        <dbReference type="Proteomes" id="UP001272137"/>
    </source>
</evidence>
<reference evidence="1" key="1">
    <citation type="submission" date="2018-08" db="EMBL/GenBank/DDBJ databases">
        <title>Identification of Burkholderia cepacia strains that express a Burkholderia pseudomallei-like capsular polysaccharide.</title>
        <authorList>
            <person name="Burtnick M.N."/>
            <person name="Vongsouvath M."/>
            <person name="Newton P."/>
            <person name="Wuthiekanun V."/>
            <person name="Limmathurotsakul D."/>
            <person name="Brett P.J."/>
            <person name="Chantratita N."/>
            <person name="Dance D.A."/>
        </authorList>
    </citation>
    <scope>NUCLEOTIDE SEQUENCE</scope>
    <source>
        <strain evidence="1">SBXCC001</strain>
    </source>
</reference>
<proteinExistence type="predicted"/>
<dbReference type="AlphaFoldDB" id="A0AAW9CUM7"/>
<dbReference type="EMBL" id="QXCT01000001">
    <property type="protein sequence ID" value="MDW9252738.1"/>
    <property type="molecule type" value="Genomic_DNA"/>
</dbReference>
<accession>A0AAW9CUM7</accession>
<organism evidence="1 2">
    <name type="scientific">Burkholderia thailandensis</name>
    <dbReference type="NCBI Taxonomy" id="57975"/>
    <lineage>
        <taxon>Bacteria</taxon>
        <taxon>Pseudomonadati</taxon>
        <taxon>Pseudomonadota</taxon>
        <taxon>Betaproteobacteria</taxon>
        <taxon>Burkholderiales</taxon>
        <taxon>Burkholderiaceae</taxon>
        <taxon>Burkholderia</taxon>
        <taxon>pseudomallei group</taxon>
    </lineage>
</organism>
<sequence>MREPTYRRRASRSVLPPAHRECRIDIRAHGSAPAFFKMA</sequence>
<name>A0AAW9CUM7_BURTH</name>
<protein>
    <submittedName>
        <fullName evidence="1">Uncharacterized protein</fullName>
    </submittedName>
</protein>
<comment type="caution">
    <text evidence="1">The sequence shown here is derived from an EMBL/GenBank/DDBJ whole genome shotgun (WGS) entry which is preliminary data.</text>
</comment>